<dbReference type="Pfam" id="PF19054">
    <property type="entry name" value="DUF5753"/>
    <property type="match status" value="1"/>
</dbReference>
<dbReference type="PROSITE" id="PS50943">
    <property type="entry name" value="HTH_CROC1"/>
    <property type="match status" value="1"/>
</dbReference>
<keyword evidence="3" id="KW-1185">Reference proteome</keyword>
<dbReference type="HOGENOM" id="CLU_055817_1_0_11"/>
<dbReference type="InterPro" id="IPR001387">
    <property type="entry name" value="Cro/C1-type_HTH"/>
</dbReference>
<dbReference type="SMART" id="SM00530">
    <property type="entry name" value="HTH_XRE"/>
    <property type="match status" value="1"/>
</dbReference>
<dbReference type="eggNOG" id="COG1476">
    <property type="taxonomic scope" value="Bacteria"/>
</dbReference>
<dbReference type="Proteomes" id="UP000001918">
    <property type="component" value="Chromosome"/>
</dbReference>
<dbReference type="AlphaFoldDB" id="D1AAL5"/>
<protein>
    <submittedName>
        <fullName evidence="2">Transcriptional regulator, XRE family</fullName>
    </submittedName>
</protein>
<gene>
    <name evidence="2" type="ordered locus">Tcur_1446</name>
</gene>
<sequence>MREQRGLTADDMARVLCYSRMKISRIENGHNRPNLVEIMKILDHLGVTGEKYQQLVQIAREGAERGWWDEYGDAMGRRQRMYADIESDAKTIREYNQFTIPGLLQTPDFIRCMIELAKAEGKINFHPEHMLNARLHRQSHVLGPKGPRYEVIIDEVVIRRPSVPPQVMSDQLQSLIEKALKHPRVTIHILPVQVDFAPRQLPKSAFSLYTFPDPDDPPIAVDDTMISDVVHIDQREVMRYTQGYEHLLQVSLSGAATISLLTEAAEDLKKKIGLSA</sequence>
<reference evidence="2 3" key="1">
    <citation type="journal article" date="2011" name="Stand. Genomic Sci.">
        <title>Complete genome sequence of Thermomonospora curvata type strain (B9).</title>
        <authorList>
            <person name="Chertkov O."/>
            <person name="Sikorski J."/>
            <person name="Nolan M."/>
            <person name="Lapidus A."/>
            <person name="Lucas S."/>
            <person name="Del Rio T.G."/>
            <person name="Tice H."/>
            <person name="Cheng J.F."/>
            <person name="Goodwin L."/>
            <person name="Pitluck S."/>
            <person name="Liolios K."/>
            <person name="Ivanova N."/>
            <person name="Mavromatis K."/>
            <person name="Mikhailova N."/>
            <person name="Ovchinnikova G."/>
            <person name="Pati A."/>
            <person name="Chen A."/>
            <person name="Palaniappan K."/>
            <person name="Djao O.D."/>
            <person name="Land M."/>
            <person name="Hauser L."/>
            <person name="Chang Y.J."/>
            <person name="Jeffries C.D."/>
            <person name="Brettin T."/>
            <person name="Han C."/>
            <person name="Detter J.C."/>
            <person name="Rohde M."/>
            <person name="Goker M."/>
            <person name="Woyke T."/>
            <person name="Bristow J."/>
            <person name="Eisen J.A."/>
            <person name="Markowitz V."/>
            <person name="Hugenholtz P."/>
            <person name="Klenk H.P."/>
            <person name="Kyrpides N.C."/>
        </authorList>
    </citation>
    <scope>NUCLEOTIDE SEQUENCE [LARGE SCALE GENOMIC DNA]</scope>
    <source>
        <strain evidence="3">ATCC 19995 / DSM 43183 / JCM 3096 / KCTC 9072 / NBRC 15933 / NCIMB 10081 / Henssen B9</strain>
    </source>
</reference>
<name>D1AAL5_THECD</name>
<proteinExistence type="predicted"/>
<dbReference type="KEGG" id="tcu:Tcur_1446"/>
<dbReference type="InterPro" id="IPR010982">
    <property type="entry name" value="Lambda_DNA-bd_dom_sf"/>
</dbReference>
<dbReference type="EMBL" id="CP001738">
    <property type="protein sequence ID" value="ACY97025.1"/>
    <property type="molecule type" value="Genomic_DNA"/>
</dbReference>
<dbReference type="STRING" id="471852.Tcur_1446"/>
<evidence type="ECO:0000259" key="1">
    <source>
        <dbReference type="PROSITE" id="PS50943"/>
    </source>
</evidence>
<dbReference type="Pfam" id="PF13560">
    <property type="entry name" value="HTH_31"/>
    <property type="match status" value="1"/>
</dbReference>
<evidence type="ECO:0000313" key="3">
    <source>
        <dbReference type="Proteomes" id="UP000001918"/>
    </source>
</evidence>
<dbReference type="SUPFAM" id="SSF47413">
    <property type="entry name" value="lambda repressor-like DNA-binding domains"/>
    <property type="match status" value="1"/>
</dbReference>
<evidence type="ECO:0000313" key="2">
    <source>
        <dbReference type="EMBL" id="ACY97025.1"/>
    </source>
</evidence>
<feature type="domain" description="HTH cro/C1-type" evidence="1">
    <location>
        <begin position="1"/>
        <end position="52"/>
    </location>
</feature>
<organism evidence="2 3">
    <name type="scientific">Thermomonospora curvata (strain ATCC 19995 / DSM 43183 / JCM 3096 / KCTC 9072 / NBRC 15933 / NCIMB 10081 / Henssen B9)</name>
    <dbReference type="NCBI Taxonomy" id="471852"/>
    <lineage>
        <taxon>Bacteria</taxon>
        <taxon>Bacillati</taxon>
        <taxon>Actinomycetota</taxon>
        <taxon>Actinomycetes</taxon>
        <taxon>Streptosporangiales</taxon>
        <taxon>Thermomonosporaceae</taxon>
        <taxon>Thermomonospora</taxon>
    </lineage>
</organism>
<dbReference type="CDD" id="cd00093">
    <property type="entry name" value="HTH_XRE"/>
    <property type="match status" value="1"/>
</dbReference>
<dbReference type="GO" id="GO:0003677">
    <property type="term" value="F:DNA binding"/>
    <property type="evidence" value="ECO:0007669"/>
    <property type="project" value="InterPro"/>
</dbReference>
<dbReference type="InterPro" id="IPR043917">
    <property type="entry name" value="DUF5753"/>
</dbReference>
<dbReference type="Gene3D" id="1.10.260.40">
    <property type="entry name" value="lambda repressor-like DNA-binding domains"/>
    <property type="match status" value="1"/>
</dbReference>
<accession>D1AAL5</accession>